<dbReference type="AlphaFoldDB" id="A0A850HF04"/>
<proteinExistence type="predicted"/>
<reference evidence="3 4" key="1">
    <citation type="submission" date="2020-06" db="EMBL/GenBank/DDBJ databases">
        <title>Altererythrobacter lutimaris sp. nov., a marine bacterium isolated from a tidal flat.</title>
        <authorList>
            <person name="Kim D."/>
            <person name="Yoo Y."/>
            <person name="Kim J.-J."/>
        </authorList>
    </citation>
    <scope>NUCLEOTIDE SEQUENCE [LARGE SCALE GENOMIC DNA]</scope>
    <source>
        <strain evidence="3 4">JGD-16</strain>
    </source>
</reference>
<keyword evidence="2" id="KW-0472">Membrane</keyword>
<evidence type="ECO:0000256" key="2">
    <source>
        <dbReference type="SAM" id="Phobius"/>
    </source>
</evidence>
<evidence type="ECO:0000313" key="3">
    <source>
        <dbReference type="EMBL" id="NVE95811.1"/>
    </source>
</evidence>
<feature type="transmembrane region" description="Helical" evidence="2">
    <location>
        <begin position="75"/>
        <end position="103"/>
    </location>
</feature>
<evidence type="ECO:0000256" key="1">
    <source>
        <dbReference type="SAM" id="MobiDB-lite"/>
    </source>
</evidence>
<name>A0A850HF04_9SPHN</name>
<keyword evidence="4" id="KW-1185">Reference proteome</keyword>
<dbReference type="Proteomes" id="UP000546031">
    <property type="component" value="Unassembled WGS sequence"/>
</dbReference>
<keyword evidence="2" id="KW-0812">Transmembrane</keyword>
<accession>A0A850HF04</accession>
<keyword evidence="2" id="KW-1133">Transmembrane helix</keyword>
<comment type="caution">
    <text evidence="3">The sequence shown here is derived from an EMBL/GenBank/DDBJ whole genome shotgun (WGS) entry which is preliminary data.</text>
</comment>
<dbReference type="EMBL" id="JABWTA010000001">
    <property type="protein sequence ID" value="NVE95811.1"/>
    <property type="molecule type" value="Genomic_DNA"/>
</dbReference>
<protein>
    <submittedName>
        <fullName evidence="3">Uncharacterized protein</fullName>
    </submittedName>
</protein>
<feature type="region of interest" description="Disordered" evidence="1">
    <location>
        <begin position="1"/>
        <end position="57"/>
    </location>
</feature>
<dbReference type="RefSeq" id="WP_176274003.1">
    <property type="nucleotide sequence ID" value="NZ_JABWTA010000001.1"/>
</dbReference>
<gene>
    <name evidence="3" type="ORF">HUO12_12960</name>
</gene>
<evidence type="ECO:0000313" key="4">
    <source>
        <dbReference type="Proteomes" id="UP000546031"/>
    </source>
</evidence>
<sequence>MAGIPDTRSRGKTIGEPPGKSDVMLNGKPIKLDDIKPSTAAFPTPQDSGPLEIGAKNSTKASPHAAWTMARVAPLVAAALLIMAVTEGSGLILLGMIAAFAFLRQNELAKHAKDGWNRDWFTDKLFQGKLPSSNCRKCGQSIFDRSVSGQYKTKFDLMHFLPARSCANCGHDHTVPAQ</sequence>
<organism evidence="3 4">
    <name type="scientific">Altererythrobacter lutimaris</name>
    <dbReference type="NCBI Taxonomy" id="2743979"/>
    <lineage>
        <taxon>Bacteria</taxon>
        <taxon>Pseudomonadati</taxon>
        <taxon>Pseudomonadota</taxon>
        <taxon>Alphaproteobacteria</taxon>
        <taxon>Sphingomonadales</taxon>
        <taxon>Erythrobacteraceae</taxon>
        <taxon>Altererythrobacter</taxon>
    </lineage>
</organism>